<keyword evidence="2" id="KW-1185">Reference proteome</keyword>
<evidence type="ECO:0000313" key="2">
    <source>
        <dbReference type="Proteomes" id="UP001367508"/>
    </source>
</evidence>
<reference evidence="1 2" key="1">
    <citation type="submission" date="2024-01" db="EMBL/GenBank/DDBJ databases">
        <title>The genomes of 5 underutilized Papilionoideae crops provide insights into root nodulation and disease resistanc.</title>
        <authorList>
            <person name="Jiang F."/>
        </authorList>
    </citation>
    <scope>NUCLEOTIDE SEQUENCE [LARGE SCALE GENOMIC DNA]</scope>
    <source>
        <strain evidence="1">LVBAO_FW01</strain>
        <tissue evidence="1">Leaves</tissue>
    </source>
</reference>
<comment type="caution">
    <text evidence="1">The sequence shown here is derived from an EMBL/GenBank/DDBJ whole genome shotgun (WGS) entry which is preliminary data.</text>
</comment>
<accession>A0AAN9KUG3</accession>
<name>A0AAN9KUG3_CANGL</name>
<sequence length="154" mass="17635">MWLPLFLYSRVSRIGMVDLEIKAMVFVMMIAVIRRSERDIAPLIIGSFVQILGGIATRCLNILVHFVHRIPKRLHIYTLIEVNQVNSSQPEDPHVLFGLSQALEWIGDLLCSNTEFHIRIKFLEIQTFTTRNSGSFTHGASRQFYLETASSKSE</sequence>
<dbReference type="AlphaFoldDB" id="A0AAN9KUG3"/>
<dbReference type="EMBL" id="JAYMYQ010000006">
    <property type="protein sequence ID" value="KAK7322612.1"/>
    <property type="molecule type" value="Genomic_DNA"/>
</dbReference>
<gene>
    <name evidence="1" type="ORF">VNO77_26000</name>
</gene>
<proteinExistence type="predicted"/>
<organism evidence="1 2">
    <name type="scientific">Canavalia gladiata</name>
    <name type="common">Sword bean</name>
    <name type="synonym">Dolichos gladiatus</name>
    <dbReference type="NCBI Taxonomy" id="3824"/>
    <lineage>
        <taxon>Eukaryota</taxon>
        <taxon>Viridiplantae</taxon>
        <taxon>Streptophyta</taxon>
        <taxon>Embryophyta</taxon>
        <taxon>Tracheophyta</taxon>
        <taxon>Spermatophyta</taxon>
        <taxon>Magnoliopsida</taxon>
        <taxon>eudicotyledons</taxon>
        <taxon>Gunneridae</taxon>
        <taxon>Pentapetalae</taxon>
        <taxon>rosids</taxon>
        <taxon>fabids</taxon>
        <taxon>Fabales</taxon>
        <taxon>Fabaceae</taxon>
        <taxon>Papilionoideae</taxon>
        <taxon>50 kb inversion clade</taxon>
        <taxon>NPAAA clade</taxon>
        <taxon>indigoferoid/millettioid clade</taxon>
        <taxon>Phaseoleae</taxon>
        <taxon>Canavalia</taxon>
    </lineage>
</organism>
<evidence type="ECO:0000313" key="1">
    <source>
        <dbReference type="EMBL" id="KAK7322612.1"/>
    </source>
</evidence>
<protein>
    <submittedName>
        <fullName evidence="1">Uncharacterized protein</fullName>
    </submittedName>
</protein>
<dbReference type="Proteomes" id="UP001367508">
    <property type="component" value="Unassembled WGS sequence"/>
</dbReference>